<dbReference type="Proteomes" id="UP000238312">
    <property type="component" value="Unassembled WGS sequence"/>
</dbReference>
<comment type="caution">
    <text evidence="4">The sequence shown here is derived from an EMBL/GenBank/DDBJ whole genome shotgun (WGS) entry which is preliminary data.</text>
</comment>
<gene>
    <name evidence="4" type="ORF">B0I32_1316</name>
</gene>
<organism evidence="4 5">
    <name type="scientific">Nonomuraea fuscirosea</name>
    <dbReference type="NCBI Taxonomy" id="1291556"/>
    <lineage>
        <taxon>Bacteria</taxon>
        <taxon>Bacillati</taxon>
        <taxon>Actinomycetota</taxon>
        <taxon>Actinomycetes</taxon>
        <taxon>Streptosporangiales</taxon>
        <taxon>Streptosporangiaceae</taxon>
        <taxon>Nonomuraea</taxon>
    </lineage>
</organism>
<dbReference type="InterPro" id="IPR036397">
    <property type="entry name" value="RNaseH_sf"/>
</dbReference>
<feature type="compositionally biased region" description="Polar residues" evidence="2">
    <location>
        <begin position="486"/>
        <end position="497"/>
    </location>
</feature>
<accession>A0A2T0M583</accession>
<reference evidence="4 5" key="1">
    <citation type="submission" date="2018-03" db="EMBL/GenBank/DDBJ databases">
        <title>Genomic Encyclopedia of Type Strains, Phase III (KMG-III): the genomes of soil and plant-associated and newly described type strains.</title>
        <authorList>
            <person name="Whitman W."/>
        </authorList>
    </citation>
    <scope>NUCLEOTIDE SEQUENCE [LARGE SCALE GENOMIC DNA]</scope>
    <source>
        <strain evidence="4 5">CGMCC 4.7104</strain>
    </source>
</reference>
<dbReference type="OrthoDB" id="190275at2"/>
<dbReference type="GO" id="GO:0005829">
    <property type="term" value="C:cytosol"/>
    <property type="evidence" value="ECO:0007669"/>
    <property type="project" value="TreeGrafter"/>
</dbReference>
<keyword evidence="1" id="KW-0540">Nuclease</keyword>
<feature type="region of interest" description="Disordered" evidence="2">
    <location>
        <begin position="481"/>
        <end position="506"/>
    </location>
</feature>
<dbReference type="EMBL" id="PVNG01000031">
    <property type="protein sequence ID" value="PRX52609.1"/>
    <property type="molecule type" value="Genomic_DNA"/>
</dbReference>
<name>A0A2T0M583_9ACTN</name>
<dbReference type="InterPro" id="IPR036420">
    <property type="entry name" value="BRCT_dom_sf"/>
</dbReference>
<evidence type="ECO:0000313" key="5">
    <source>
        <dbReference type="Proteomes" id="UP000238312"/>
    </source>
</evidence>
<dbReference type="SMART" id="SM00479">
    <property type="entry name" value="EXOIII"/>
    <property type="match status" value="1"/>
</dbReference>
<dbReference type="AlphaFoldDB" id="A0A2T0M583"/>
<evidence type="ECO:0000313" key="4">
    <source>
        <dbReference type="EMBL" id="PRX52609.1"/>
    </source>
</evidence>
<sequence>MFVHGQLTRNQGIDPRNLTFAAIDLETTGLYPNKGSRVCEIGIVRMRGDGVVLDEYSTLVDPGIRIANDEYHGITNAVVKGAPTFQQIAGDVLAYLSNAIIVSHNLDYEDKFLTAEYGRLGINLRDIPGLCTLVMTRVQLDRYGYRLDDVANLITGEWPAASHSALGDARTLANMLARVITQAPQRLSWRGPTPVALPPYPRTGVIAPRAAGLRKGTEGWLASLTARLPLMAQPPAPQPQGVTDYQAMLGHALADGRIVGEEAQQLALLAARAGLTQLTARQVHESFLANVRTRAEADGVVTTAELKELQRAARELAATHLIGDLEQAAAADRARRNGPLKGWRLLPVGDAPGVAEVMDFASTHGATVAANVTKTVSLVVADSPAGDDPRLQKATAARITILSSGEAMQLLEKEVETTRAGLFANARGQELAEQLSAEQRQQDLRQRPEWHEAWRPRELSTAEYRALFVDRYQDWDESRRTDHTTRVTLQPQSSASARQPHRAAGKRTSGCAGALVVLASAAAVLTEAFRQLLA</sequence>
<dbReference type="GO" id="GO:0003676">
    <property type="term" value="F:nucleic acid binding"/>
    <property type="evidence" value="ECO:0007669"/>
    <property type="project" value="InterPro"/>
</dbReference>
<keyword evidence="5" id="KW-1185">Reference proteome</keyword>
<evidence type="ECO:0000256" key="2">
    <source>
        <dbReference type="SAM" id="MobiDB-lite"/>
    </source>
</evidence>
<dbReference type="FunFam" id="3.30.420.10:FF:000045">
    <property type="entry name" value="3'-5' exonuclease DinG"/>
    <property type="match status" value="1"/>
</dbReference>
<evidence type="ECO:0000259" key="3">
    <source>
        <dbReference type="SMART" id="SM00479"/>
    </source>
</evidence>
<dbReference type="Gene3D" id="3.30.420.10">
    <property type="entry name" value="Ribonuclease H-like superfamily/Ribonuclease H"/>
    <property type="match status" value="1"/>
</dbReference>
<dbReference type="Pfam" id="PF00929">
    <property type="entry name" value="RNase_T"/>
    <property type="match status" value="1"/>
</dbReference>
<dbReference type="InterPro" id="IPR013520">
    <property type="entry name" value="Ribonucl_H"/>
</dbReference>
<dbReference type="PANTHER" id="PTHR30231:SF41">
    <property type="entry name" value="DNA POLYMERASE III SUBUNIT EPSILON"/>
    <property type="match status" value="1"/>
</dbReference>
<protein>
    <submittedName>
        <fullName evidence="4">DNA polymerase-3 subunit epsilon</fullName>
    </submittedName>
</protein>
<dbReference type="InterPro" id="IPR012337">
    <property type="entry name" value="RNaseH-like_sf"/>
</dbReference>
<proteinExistence type="predicted"/>
<dbReference type="GO" id="GO:0045004">
    <property type="term" value="P:DNA replication proofreading"/>
    <property type="evidence" value="ECO:0007669"/>
    <property type="project" value="TreeGrafter"/>
</dbReference>
<keyword evidence="1" id="KW-0269">Exonuclease</keyword>
<dbReference type="GO" id="GO:0008408">
    <property type="term" value="F:3'-5' exonuclease activity"/>
    <property type="evidence" value="ECO:0007669"/>
    <property type="project" value="TreeGrafter"/>
</dbReference>
<dbReference type="Gene3D" id="3.40.50.10190">
    <property type="entry name" value="BRCT domain"/>
    <property type="match status" value="1"/>
</dbReference>
<dbReference type="CDD" id="cd06127">
    <property type="entry name" value="DEDDh"/>
    <property type="match status" value="1"/>
</dbReference>
<feature type="domain" description="Exonuclease" evidence="3">
    <location>
        <begin position="19"/>
        <end position="185"/>
    </location>
</feature>
<evidence type="ECO:0000256" key="1">
    <source>
        <dbReference type="ARBA" id="ARBA00022839"/>
    </source>
</evidence>
<dbReference type="PANTHER" id="PTHR30231">
    <property type="entry name" value="DNA POLYMERASE III SUBUNIT EPSILON"/>
    <property type="match status" value="1"/>
</dbReference>
<dbReference type="RefSeq" id="WP_106251608.1">
    <property type="nucleotide sequence ID" value="NZ_PVNG01000031.1"/>
</dbReference>
<keyword evidence="1" id="KW-0378">Hydrolase</keyword>
<dbReference type="SUPFAM" id="SSF53098">
    <property type="entry name" value="Ribonuclease H-like"/>
    <property type="match status" value="1"/>
</dbReference>